<dbReference type="InterPro" id="IPR001497">
    <property type="entry name" value="MethylDNA_cys_MeTrfase_AS"/>
</dbReference>
<dbReference type="NCBIfam" id="TIGR00589">
    <property type="entry name" value="ogt"/>
    <property type="match status" value="1"/>
</dbReference>
<evidence type="ECO:0000256" key="5">
    <source>
        <dbReference type="ARBA" id="ARBA00023204"/>
    </source>
</evidence>
<dbReference type="PANTHER" id="PTHR10815">
    <property type="entry name" value="METHYLATED-DNA--PROTEIN-CYSTEINE METHYLTRANSFERASE"/>
    <property type="match status" value="1"/>
</dbReference>
<dbReference type="InterPro" id="IPR036631">
    <property type="entry name" value="MGMT_N_sf"/>
</dbReference>
<evidence type="ECO:0000256" key="2">
    <source>
        <dbReference type="ARBA" id="ARBA00022603"/>
    </source>
</evidence>
<dbReference type="GO" id="GO:0003908">
    <property type="term" value="F:methylated-DNA-[protein]-cysteine S-methyltransferase activity"/>
    <property type="evidence" value="ECO:0007669"/>
    <property type="project" value="UniProtKB-EC"/>
</dbReference>
<dbReference type="SUPFAM" id="SSF46767">
    <property type="entry name" value="Methylated DNA-protein cysteine methyltransferase, C-terminal domain"/>
    <property type="match status" value="1"/>
</dbReference>
<dbReference type="CDD" id="cd06445">
    <property type="entry name" value="ATase"/>
    <property type="match status" value="1"/>
</dbReference>
<evidence type="ECO:0000313" key="9">
    <source>
        <dbReference type="EMBL" id="QGS09415.1"/>
    </source>
</evidence>
<dbReference type="SUPFAM" id="SSF53155">
    <property type="entry name" value="Methylated DNA-protein cysteine methyltransferase domain"/>
    <property type="match status" value="1"/>
</dbReference>
<name>A0AAP9KTE9_9BACL</name>
<organism evidence="9 10">
    <name type="scientific">Gemella morbillorum</name>
    <dbReference type="NCBI Taxonomy" id="29391"/>
    <lineage>
        <taxon>Bacteria</taxon>
        <taxon>Bacillati</taxon>
        <taxon>Bacillota</taxon>
        <taxon>Bacilli</taxon>
        <taxon>Bacillales</taxon>
        <taxon>Gemellaceae</taxon>
        <taxon>Gemella</taxon>
    </lineage>
</organism>
<dbReference type="GO" id="GO:0006281">
    <property type="term" value="P:DNA repair"/>
    <property type="evidence" value="ECO:0007669"/>
    <property type="project" value="UniProtKB-KW"/>
</dbReference>
<proteinExistence type="predicted"/>
<dbReference type="EMBL" id="CP046314">
    <property type="protein sequence ID" value="QGS09415.1"/>
    <property type="molecule type" value="Genomic_DNA"/>
</dbReference>
<dbReference type="Proteomes" id="UP000425411">
    <property type="component" value="Chromosome"/>
</dbReference>
<reference evidence="9 10" key="1">
    <citation type="submission" date="2019-11" db="EMBL/GenBank/DDBJ databases">
        <title>FDA dAtabase for Regulatory Grade micrObial Sequences (FDA-ARGOS): Supporting development and validation of Infectious Disease Dx tests.</title>
        <authorList>
            <person name="Turner S."/>
            <person name="Byrd R."/>
            <person name="Tallon L."/>
            <person name="Sadzewicz L."/>
            <person name="Vavikolanu K."/>
            <person name="Mehta A."/>
            <person name="Aluvathingal J."/>
            <person name="Nadendla S."/>
            <person name="Myers T."/>
            <person name="Yan Y."/>
            <person name="Sichtig H."/>
        </authorList>
    </citation>
    <scope>NUCLEOTIDE SEQUENCE [LARGE SCALE GENOMIC DNA]</scope>
    <source>
        <strain evidence="9 10">FDAARGOS_741</strain>
    </source>
</reference>
<dbReference type="PANTHER" id="PTHR10815:SF5">
    <property type="entry name" value="METHYLATED-DNA--PROTEIN-CYSTEINE METHYLTRANSFERASE"/>
    <property type="match status" value="1"/>
</dbReference>
<dbReference type="EC" id="2.1.1.63" evidence="9"/>
<keyword evidence="10" id="KW-1185">Reference proteome</keyword>
<dbReference type="Gene3D" id="1.10.10.10">
    <property type="entry name" value="Winged helix-like DNA-binding domain superfamily/Winged helix DNA-binding domain"/>
    <property type="match status" value="1"/>
</dbReference>
<sequence length="164" mass="19012">MYYKIYHSPIGKLYLVSDGVYLTGCYLENQKYFPNKLNDWKENKDLMIFKNSEDWLKKYFNKENPDIDNVDIKFEGTNFRILVWEILRKIPYGKTTTYKDIADEIVKIKDLDNMSAQAVGNAVAHNPLLIFIPCHRVVAKNKSLVGFAAGIENKKILLDLEGNN</sequence>
<dbReference type="Pfam" id="PF01035">
    <property type="entry name" value="DNA_binding_1"/>
    <property type="match status" value="1"/>
</dbReference>
<gene>
    <name evidence="9" type="ORF">FOC49_05775</name>
</gene>
<comment type="catalytic activity">
    <reaction evidence="1">
        <text>a 4-O-methyl-thymidine in DNA + L-cysteinyl-[protein] = a thymidine in DNA + S-methyl-L-cysteinyl-[protein]</text>
        <dbReference type="Rhea" id="RHEA:53428"/>
        <dbReference type="Rhea" id="RHEA-COMP:10131"/>
        <dbReference type="Rhea" id="RHEA-COMP:10132"/>
        <dbReference type="Rhea" id="RHEA-COMP:13555"/>
        <dbReference type="Rhea" id="RHEA-COMP:13556"/>
        <dbReference type="ChEBI" id="CHEBI:29950"/>
        <dbReference type="ChEBI" id="CHEBI:82612"/>
        <dbReference type="ChEBI" id="CHEBI:137386"/>
        <dbReference type="ChEBI" id="CHEBI:137387"/>
        <dbReference type="EC" id="2.1.1.63"/>
    </reaction>
</comment>
<dbReference type="InterPro" id="IPR036217">
    <property type="entry name" value="MethylDNA_cys_MeTrfase_DNAb"/>
</dbReference>
<keyword evidence="2 9" id="KW-0489">Methyltransferase</keyword>
<evidence type="ECO:0000256" key="3">
    <source>
        <dbReference type="ARBA" id="ARBA00022679"/>
    </source>
</evidence>
<dbReference type="Pfam" id="PF02870">
    <property type="entry name" value="Methyltransf_1N"/>
    <property type="match status" value="1"/>
</dbReference>
<evidence type="ECO:0000259" key="7">
    <source>
        <dbReference type="Pfam" id="PF01035"/>
    </source>
</evidence>
<keyword evidence="4" id="KW-0227">DNA damage</keyword>
<comment type="catalytic activity">
    <reaction evidence="6">
        <text>a 6-O-methyl-2'-deoxyguanosine in DNA + L-cysteinyl-[protein] = S-methyl-L-cysteinyl-[protein] + a 2'-deoxyguanosine in DNA</text>
        <dbReference type="Rhea" id="RHEA:24000"/>
        <dbReference type="Rhea" id="RHEA-COMP:10131"/>
        <dbReference type="Rhea" id="RHEA-COMP:10132"/>
        <dbReference type="Rhea" id="RHEA-COMP:11367"/>
        <dbReference type="Rhea" id="RHEA-COMP:11368"/>
        <dbReference type="ChEBI" id="CHEBI:29950"/>
        <dbReference type="ChEBI" id="CHEBI:82612"/>
        <dbReference type="ChEBI" id="CHEBI:85445"/>
        <dbReference type="ChEBI" id="CHEBI:85448"/>
        <dbReference type="EC" id="2.1.1.63"/>
    </reaction>
</comment>
<evidence type="ECO:0000256" key="1">
    <source>
        <dbReference type="ARBA" id="ARBA00001286"/>
    </source>
</evidence>
<evidence type="ECO:0000256" key="4">
    <source>
        <dbReference type="ARBA" id="ARBA00022763"/>
    </source>
</evidence>
<dbReference type="AlphaFoldDB" id="A0AAP9KTE9"/>
<keyword evidence="5" id="KW-0234">DNA repair</keyword>
<evidence type="ECO:0000313" key="10">
    <source>
        <dbReference type="Proteomes" id="UP000425411"/>
    </source>
</evidence>
<dbReference type="InterPro" id="IPR014048">
    <property type="entry name" value="MethylDNA_cys_MeTrfase_DNA-bd"/>
</dbReference>
<feature type="domain" description="Methylguanine DNA methyltransferase ribonuclease-like" evidence="8">
    <location>
        <begin position="1"/>
        <end position="68"/>
    </location>
</feature>
<dbReference type="InterPro" id="IPR036388">
    <property type="entry name" value="WH-like_DNA-bd_sf"/>
</dbReference>
<evidence type="ECO:0000259" key="8">
    <source>
        <dbReference type="Pfam" id="PF02870"/>
    </source>
</evidence>
<evidence type="ECO:0000256" key="6">
    <source>
        <dbReference type="ARBA" id="ARBA00049348"/>
    </source>
</evidence>
<protein>
    <submittedName>
        <fullName evidence="9">Methylated-DNA--[protein]-cysteine S-methyltransferase</fullName>
        <ecNumber evidence="9">2.1.1.63</ecNumber>
    </submittedName>
</protein>
<dbReference type="RefSeq" id="WP_004631955.1">
    <property type="nucleotide sequence ID" value="NZ_CP046314.1"/>
</dbReference>
<feature type="domain" description="Methylated-DNA-[protein]-cysteine S-methyltransferase DNA binding" evidence="7">
    <location>
        <begin position="79"/>
        <end position="162"/>
    </location>
</feature>
<accession>A0AAP9KTE9</accession>
<dbReference type="PROSITE" id="PS00374">
    <property type="entry name" value="MGMT"/>
    <property type="match status" value="1"/>
</dbReference>
<dbReference type="InterPro" id="IPR008332">
    <property type="entry name" value="MethylG_MeTrfase_N"/>
</dbReference>
<dbReference type="GO" id="GO:0032259">
    <property type="term" value="P:methylation"/>
    <property type="evidence" value="ECO:0007669"/>
    <property type="project" value="UniProtKB-KW"/>
</dbReference>
<keyword evidence="3 9" id="KW-0808">Transferase</keyword>
<dbReference type="Gene3D" id="3.30.160.70">
    <property type="entry name" value="Methylated DNA-protein cysteine methyltransferase domain"/>
    <property type="match status" value="1"/>
</dbReference>